<dbReference type="PIRSF" id="PIRSF000915">
    <property type="entry name" value="PGP-type_phosphatase"/>
    <property type="match status" value="1"/>
</dbReference>
<dbReference type="RefSeq" id="WP_191161461.1">
    <property type="nucleotide sequence ID" value="NZ_JACXAI010000038.1"/>
</dbReference>
<comment type="cofactor">
    <cofactor evidence="4">
        <name>Mg(2+)</name>
        <dbReference type="ChEBI" id="CHEBI:18420"/>
    </cofactor>
    <text evidence="4">Divalent metal ions. Mg(2+) is the most effective.</text>
</comment>
<keyword evidence="6" id="KW-1185">Reference proteome</keyword>
<evidence type="ECO:0000256" key="1">
    <source>
        <dbReference type="PIRNR" id="PIRNR000915"/>
    </source>
</evidence>
<comment type="function">
    <text evidence="1">Catalyzes the dephosphorylation of 2-6 carbon acid sugars in vitro.</text>
</comment>
<dbReference type="EC" id="3.1.3.-" evidence="1"/>
<feature type="active site" description="Nucleophile" evidence="2">
    <location>
        <position position="18"/>
    </location>
</feature>
<accession>A0A926RZJ5</accession>
<dbReference type="PANTHER" id="PTHR19288">
    <property type="entry name" value="4-NITROPHENYLPHOSPHATASE-RELATED"/>
    <property type="match status" value="1"/>
</dbReference>
<dbReference type="Pfam" id="PF13344">
    <property type="entry name" value="Hydrolase_6"/>
    <property type="match status" value="1"/>
</dbReference>
<dbReference type="GO" id="GO:0016791">
    <property type="term" value="F:phosphatase activity"/>
    <property type="evidence" value="ECO:0007669"/>
    <property type="project" value="TreeGrafter"/>
</dbReference>
<comment type="similarity">
    <text evidence="1">Belongs to the HAD-like hydrolase superfamily. NagD family.</text>
</comment>
<dbReference type="InterPro" id="IPR023214">
    <property type="entry name" value="HAD_sf"/>
</dbReference>
<dbReference type="SUPFAM" id="SSF56784">
    <property type="entry name" value="HAD-like"/>
    <property type="match status" value="1"/>
</dbReference>
<dbReference type="GO" id="GO:0005737">
    <property type="term" value="C:cytoplasm"/>
    <property type="evidence" value="ECO:0007669"/>
    <property type="project" value="TreeGrafter"/>
</dbReference>
<keyword evidence="1 4" id="KW-0479">Metal-binding</keyword>
<proteinExistence type="inferred from homology"/>
<feature type="active site" description="Proton donor" evidence="2">
    <location>
        <position position="20"/>
    </location>
</feature>
<feature type="binding site" evidence="4">
    <location>
        <position position="18"/>
    </location>
    <ligand>
        <name>Mg(2+)</name>
        <dbReference type="ChEBI" id="CHEBI:18420"/>
    </ligand>
</feature>
<reference evidence="5" key="1">
    <citation type="submission" date="2020-09" db="EMBL/GenBank/DDBJ databases">
        <title>A novel bacterium of genus Bacillus, isolated from South China Sea.</title>
        <authorList>
            <person name="Huang H."/>
            <person name="Mo K."/>
            <person name="Hu Y."/>
        </authorList>
    </citation>
    <scope>NUCLEOTIDE SEQUENCE</scope>
    <source>
        <strain evidence="5">IB182487</strain>
    </source>
</reference>
<evidence type="ECO:0000256" key="2">
    <source>
        <dbReference type="PIRSR" id="PIRSR000915-1"/>
    </source>
</evidence>
<feature type="binding site" evidence="3">
    <location>
        <position position="192"/>
    </location>
    <ligand>
        <name>substrate</name>
    </ligand>
</feature>
<gene>
    <name evidence="5" type="ORF">IC621_21935</name>
</gene>
<evidence type="ECO:0000256" key="4">
    <source>
        <dbReference type="PIRSR" id="PIRSR000915-3"/>
    </source>
</evidence>
<dbReference type="NCBIfam" id="TIGR01460">
    <property type="entry name" value="HAD-SF-IIA"/>
    <property type="match status" value="1"/>
</dbReference>
<dbReference type="PANTHER" id="PTHR19288:SF46">
    <property type="entry name" value="HALOACID DEHALOGENASE-LIKE HYDROLASE DOMAIN-CONTAINING PROTEIN 2"/>
    <property type="match status" value="1"/>
</dbReference>
<name>A0A926RZJ5_9BACI</name>
<keyword evidence="1 4" id="KW-0460">Magnesium</keyword>
<evidence type="ECO:0000256" key="3">
    <source>
        <dbReference type="PIRSR" id="PIRSR000915-2"/>
    </source>
</evidence>
<sequence length="269" mass="29685">MMTTNASFLEEVDGFLIDLDGTIFKGDSLIPGADQAVAYIKSNQKQLVFVSNRGNYSRRMCCDKLKKLGIAAVEDEIILSSTVTARFLKKHYPASRVWPFGDPGLQEELETHGISIATVPEEADFLVITLHETLTYHDLNCAFQAVRAGARILATNTDKMFPAKSGLSIDVAGMIGAIEASTGRKTEMTFGKPSTFMAEAALERLEQLPERCLMIGDSVESDIFMGQMHSMKTMLVLSGNTKKEQLDIVLTRSKPNYIVESIHDLIQLN</sequence>
<dbReference type="AlphaFoldDB" id="A0A926RZJ5"/>
<organism evidence="5 6">
    <name type="scientific">Metabacillus arenae</name>
    <dbReference type="NCBI Taxonomy" id="2771434"/>
    <lineage>
        <taxon>Bacteria</taxon>
        <taxon>Bacillati</taxon>
        <taxon>Bacillota</taxon>
        <taxon>Bacilli</taxon>
        <taxon>Bacillales</taxon>
        <taxon>Bacillaceae</taxon>
        <taxon>Metabacillus</taxon>
    </lineage>
</organism>
<protein>
    <recommendedName>
        <fullName evidence="1">Acid sugar phosphatase</fullName>
        <ecNumber evidence="1">3.1.3.-</ecNumber>
    </recommendedName>
</protein>
<feature type="binding site" evidence="4">
    <location>
        <position position="20"/>
    </location>
    <ligand>
        <name>Mg(2+)</name>
        <dbReference type="ChEBI" id="CHEBI:18420"/>
    </ligand>
</feature>
<feature type="binding site" evidence="4">
    <location>
        <position position="217"/>
    </location>
    <ligand>
        <name>Mg(2+)</name>
        <dbReference type="ChEBI" id="CHEBI:18420"/>
    </ligand>
</feature>
<dbReference type="InterPro" id="IPR006357">
    <property type="entry name" value="HAD-SF_hydro_IIA"/>
</dbReference>
<dbReference type="Pfam" id="PF13242">
    <property type="entry name" value="Hydrolase_like"/>
    <property type="match status" value="1"/>
</dbReference>
<keyword evidence="5" id="KW-0378">Hydrolase</keyword>
<comment type="caution">
    <text evidence="5">The sequence shown here is derived from an EMBL/GenBank/DDBJ whole genome shotgun (WGS) entry which is preliminary data.</text>
</comment>
<dbReference type="EMBL" id="JACXAI010000038">
    <property type="protein sequence ID" value="MBD1382865.1"/>
    <property type="molecule type" value="Genomic_DNA"/>
</dbReference>
<dbReference type="Proteomes" id="UP000626844">
    <property type="component" value="Unassembled WGS sequence"/>
</dbReference>
<dbReference type="InterPro" id="IPR036412">
    <property type="entry name" value="HAD-like_sf"/>
</dbReference>
<dbReference type="Gene3D" id="3.40.50.1000">
    <property type="entry name" value="HAD superfamily/HAD-like"/>
    <property type="match status" value="2"/>
</dbReference>
<evidence type="ECO:0000313" key="6">
    <source>
        <dbReference type="Proteomes" id="UP000626844"/>
    </source>
</evidence>
<dbReference type="GO" id="GO:0046872">
    <property type="term" value="F:metal ion binding"/>
    <property type="evidence" value="ECO:0007669"/>
    <property type="project" value="UniProtKB-KW"/>
</dbReference>
<evidence type="ECO:0000313" key="5">
    <source>
        <dbReference type="EMBL" id="MBD1382865.1"/>
    </source>
</evidence>